<dbReference type="AlphaFoldDB" id="A0A0B6F6V9"/>
<dbReference type="EMBL" id="CP010827">
    <property type="protein sequence ID" value="AJI79756.1"/>
    <property type="molecule type" value="Genomic_DNA"/>
</dbReference>
<dbReference type="HOGENOM" id="CLU_599523_0_0_11"/>
<reference evidence="1 2" key="1">
    <citation type="journal article" date="2015" name="Genome Announc.">
        <title>Complete Genome Sequence and Annotation of Corynebacterium singulare DSM 44357, Isolated from a Human Semen Specimen.</title>
        <authorList>
            <person name="Merten M."/>
            <person name="Brinkrolf K."/>
            <person name="Albersmeier A."/>
            <person name="Kutter Y."/>
            <person name="Ruckert C."/>
            <person name="Tauch A."/>
        </authorList>
    </citation>
    <scope>NUCLEOTIDE SEQUENCE [LARGE SCALE GENOMIC DNA]</scope>
    <source>
        <strain evidence="1">IBS B52218</strain>
    </source>
</reference>
<evidence type="ECO:0000313" key="1">
    <source>
        <dbReference type="EMBL" id="AJI79756.1"/>
    </source>
</evidence>
<proteinExistence type="predicted"/>
<protein>
    <submittedName>
        <fullName evidence="1">Uncharacterized protein</fullName>
    </submittedName>
</protein>
<dbReference type="RefSeq" id="WP_042532244.1">
    <property type="nucleotide sequence ID" value="NZ_CP010827.1"/>
</dbReference>
<organism evidence="1 2">
    <name type="scientific">Corynebacterium singulare</name>
    <dbReference type="NCBI Taxonomy" id="161899"/>
    <lineage>
        <taxon>Bacteria</taxon>
        <taxon>Bacillati</taxon>
        <taxon>Actinomycetota</taxon>
        <taxon>Actinomycetes</taxon>
        <taxon>Mycobacteriales</taxon>
        <taxon>Corynebacteriaceae</taxon>
        <taxon>Corynebacterium</taxon>
    </lineage>
</organism>
<dbReference type="Proteomes" id="UP000031890">
    <property type="component" value="Chromosome"/>
</dbReference>
<dbReference type="STRING" id="161899.CSING_11300"/>
<accession>A0A0B6F6V9</accession>
<name>A0A0B6F6V9_9CORY</name>
<dbReference type="KEGG" id="csx:CSING_11300"/>
<sequence length="489" mass="53402">MAENLVPDDELAVIVGEEGALVLGPESALERLSAGADADSSPITPELLHRASQALSGFERYQKESGRWLKLDADSANYLKRMGIKPGDVHTGVIRATDVPRGAAPHTGGGVLKHLTFDKAGLLTPAAPMVMASMVQQAAVEKQMAQMQDYLERIDSKIDSVLRFQQDSLAGDIDGVAETLAEAALILDGTTSVTDTQWATVQHVSADLAKLQGQVLRHLTAVAERMAQSKTSPSKVRETFQETNDDARFWLYELARTVQLQNQMYVLQLNRVTAVEGEAATDYVAAVARARDKRATRLLETLSAIAQTAHELGSFSTFRKAVDWNSPRAVDEVNRFFGQLREFSEAANLTVDGAEDLEEVRHLDAARELTASSTARAREVAGAAQQRAAEASDTVAHHTRQIWGATRDGIEGAARSAIGSATRGTEDEDAPIGSKPTWWSFRSNKEQKTEAGSGGECIYTARRLCRCQVMRSYVSGLWRRICMMRVRCQ</sequence>
<gene>
    <name evidence="1" type="ORF">CSING_11300</name>
</gene>
<dbReference type="OrthoDB" id="4391631at2"/>
<evidence type="ECO:0000313" key="2">
    <source>
        <dbReference type="Proteomes" id="UP000031890"/>
    </source>
</evidence>